<dbReference type="Pfam" id="PF06580">
    <property type="entry name" value="His_kinase"/>
    <property type="match status" value="1"/>
</dbReference>
<dbReference type="AlphaFoldDB" id="A0A841R7R7"/>
<evidence type="ECO:0000256" key="8">
    <source>
        <dbReference type="ARBA" id="ARBA00022840"/>
    </source>
</evidence>
<keyword evidence="2" id="KW-1003">Cell membrane</keyword>
<evidence type="ECO:0000256" key="7">
    <source>
        <dbReference type="ARBA" id="ARBA00022777"/>
    </source>
</evidence>
<dbReference type="Proteomes" id="UP000587760">
    <property type="component" value="Unassembled WGS sequence"/>
</dbReference>
<dbReference type="PROSITE" id="PS50885">
    <property type="entry name" value="HAMP"/>
    <property type="match status" value="1"/>
</dbReference>
<evidence type="ECO:0000256" key="11">
    <source>
        <dbReference type="ARBA" id="ARBA00023136"/>
    </source>
</evidence>
<dbReference type="GO" id="GO:0000155">
    <property type="term" value="F:phosphorelay sensor kinase activity"/>
    <property type="evidence" value="ECO:0007669"/>
    <property type="project" value="InterPro"/>
</dbReference>
<evidence type="ECO:0000256" key="12">
    <source>
        <dbReference type="SAM" id="Phobius"/>
    </source>
</evidence>
<evidence type="ECO:0000313" key="15">
    <source>
        <dbReference type="Proteomes" id="UP000587760"/>
    </source>
</evidence>
<keyword evidence="10" id="KW-0902">Two-component regulatory system</keyword>
<dbReference type="InterPro" id="IPR036890">
    <property type="entry name" value="HATPase_C_sf"/>
</dbReference>
<dbReference type="Gene3D" id="6.10.340.10">
    <property type="match status" value="1"/>
</dbReference>
<evidence type="ECO:0000256" key="1">
    <source>
        <dbReference type="ARBA" id="ARBA00004651"/>
    </source>
</evidence>
<evidence type="ECO:0000313" key="14">
    <source>
        <dbReference type="EMBL" id="MBB6479903.1"/>
    </source>
</evidence>
<sequence>MVFSIKLIIVIVLLFATVTIIVNFVNNNLNKNHSIELVNESFSNLMESISAQISSHNSDNDYLQAIQNNYVSRRLVSSTDYTFSRMINVRYNYDIYDMNANPIYQESYHLLPQYKIYLNIIRDRVRKDSPVKFILYPSFKTNTATLIFYGGLYKDGELIGFDMYSIEITDLDYALLPNTGDYVITDRFDGIISTNNNKLLEKSLNFKYAENYTIGAQKYTVTEVKKDFYSIYYLEKKISLSLSYLIVFSLLLAIALVVVAFTNNIVTKIARENTRSFESIIADTNRVSKGHLDHRINEDLEDDFKSLAININEMLEKLNYEITLNKELSETNIIFEKRKLDAQFNPHFLYNSLETIRYSMQYDIKGTEKYILDLTAILRYSISNDINYSSLEKDLTYTEKFLNLYKYRFADKLTYSIRTSEETRDVSIPKLALHPLVSNSIKYGFTNSLSVNIDITSELINGVCFIRVRDNGVNITDEVINEINQICKQKKNPSNHIGVHNVLRRFMILYPDSRLNVWREDEGTVFEISFNKSW</sequence>
<comment type="subcellular location">
    <subcellularLocation>
        <location evidence="1">Cell membrane</location>
        <topology evidence="1">Multi-pass membrane protein</topology>
    </subcellularLocation>
</comment>
<evidence type="ECO:0000256" key="10">
    <source>
        <dbReference type="ARBA" id="ARBA00023012"/>
    </source>
</evidence>
<gene>
    <name evidence="14" type="ORF">HNR50_001561</name>
</gene>
<evidence type="ECO:0000256" key="5">
    <source>
        <dbReference type="ARBA" id="ARBA00022692"/>
    </source>
</evidence>
<evidence type="ECO:0000259" key="13">
    <source>
        <dbReference type="PROSITE" id="PS50885"/>
    </source>
</evidence>
<evidence type="ECO:0000256" key="6">
    <source>
        <dbReference type="ARBA" id="ARBA00022741"/>
    </source>
</evidence>
<keyword evidence="8" id="KW-0067">ATP-binding</keyword>
<dbReference type="InterPro" id="IPR010559">
    <property type="entry name" value="Sig_transdc_His_kin_internal"/>
</dbReference>
<dbReference type="PANTHER" id="PTHR34220:SF11">
    <property type="entry name" value="SENSOR PROTEIN KINASE HPTS"/>
    <property type="match status" value="1"/>
</dbReference>
<evidence type="ECO:0000256" key="9">
    <source>
        <dbReference type="ARBA" id="ARBA00022989"/>
    </source>
</evidence>
<dbReference type="GO" id="GO:0005886">
    <property type="term" value="C:plasma membrane"/>
    <property type="evidence" value="ECO:0007669"/>
    <property type="project" value="UniProtKB-SubCell"/>
</dbReference>
<feature type="domain" description="HAMP" evidence="13">
    <location>
        <begin position="271"/>
        <end position="323"/>
    </location>
</feature>
<keyword evidence="3" id="KW-0597">Phosphoprotein</keyword>
<evidence type="ECO:0000256" key="2">
    <source>
        <dbReference type="ARBA" id="ARBA00022475"/>
    </source>
</evidence>
<dbReference type="PANTHER" id="PTHR34220">
    <property type="entry name" value="SENSOR HISTIDINE KINASE YPDA"/>
    <property type="match status" value="1"/>
</dbReference>
<protein>
    <submittedName>
        <fullName evidence="14">Sensor histidine kinase YesM</fullName>
    </submittedName>
</protein>
<dbReference type="InterPro" id="IPR003660">
    <property type="entry name" value="HAMP_dom"/>
</dbReference>
<keyword evidence="4" id="KW-0808">Transferase</keyword>
<organism evidence="14 15">
    <name type="scientific">Spirochaeta isovalerica</name>
    <dbReference type="NCBI Taxonomy" id="150"/>
    <lineage>
        <taxon>Bacteria</taxon>
        <taxon>Pseudomonadati</taxon>
        <taxon>Spirochaetota</taxon>
        <taxon>Spirochaetia</taxon>
        <taxon>Spirochaetales</taxon>
        <taxon>Spirochaetaceae</taxon>
        <taxon>Spirochaeta</taxon>
    </lineage>
</organism>
<dbReference type="EMBL" id="JACHGJ010000002">
    <property type="protein sequence ID" value="MBB6479903.1"/>
    <property type="molecule type" value="Genomic_DNA"/>
</dbReference>
<name>A0A841R7R7_9SPIO</name>
<feature type="transmembrane region" description="Helical" evidence="12">
    <location>
        <begin position="242"/>
        <end position="261"/>
    </location>
</feature>
<keyword evidence="7 14" id="KW-0418">Kinase</keyword>
<keyword evidence="15" id="KW-1185">Reference proteome</keyword>
<keyword evidence="5 12" id="KW-0812">Transmembrane</keyword>
<evidence type="ECO:0000256" key="3">
    <source>
        <dbReference type="ARBA" id="ARBA00022553"/>
    </source>
</evidence>
<dbReference type="SUPFAM" id="SSF55874">
    <property type="entry name" value="ATPase domain of HSP90 chaperone/DNA topoisomerase II/histidine kinase"/>
    <property type="match status" value="1"/>
</dbReference>
<comment type="caution">
    <text evidence="14">The sequence shown here is derived from an EMBL/GenBank/DDBJ whole genome shotgun (WGS) entry which is preliminary data.</text>
</comment>
<dbReference type="InterPro" id="IPR050640">
    <property type="entry name" value="Bact_2-comp_sensor_kinase"/>
</dbReference>
<accession>A0A841R7R7</accession>
<keyword evidence="9 12" id="KW-1133">Transmembrane helix</keyword>
<dbReference type="Gene3D" id="3.30.565.10">
    <property type="entry name" value="Histidine kinase-like ATPase, C-terminal domain"/>
    <property type="match status" value="1"/>
</dbReference>
<proteinExistence type="predicted"/>
<evidence type="ECO:0000256" key="4">
    <source>
        <dbReference type="ARBA" id="ARBA00022679"/>
    </source>
</evidence>
<reference evidence="14 15" key="1">
    <citation type="submission" date="2020-08" db="EMBL/GenBank/DDBJ databases">
        <title>Genomic Encyclopedia of Type Strains, Phase IV (KMG-IV): sequencing the most valuable type-strain genomes for metagenomic binning, comparative biology and taxonomic classification.</title>
        <authorList>
            <person name="Goeker M."/>
        </authorList>
    </citation>
    <scope>NUCLEOTIDE SEQUENCE [LARGE SCALE GENOMIC DNA]</scope>
    <source>
        <strain evidence="14 15">DSM 2461</strain>
    </source>
</reference>
<dbReference type="RefSeq" id="WP_184745550.1">
    <property type="nucleotide sequence ID" value="NZ_JACHGJ010000002.1"/>
</dbReference>
<feature type="transmembrane region" description="Helical" evidence="12">
    <location>
        <begin position="6"/>
        <end position="25"/>
    </location>
</feature>
<keyword evidence="6" id="KW-0547">Nucleotide-binding</keyword>
<keyword evidence="11 12" id="KW-0472">Membrane</keyword>
<dbReference type="GO" id="GO:0005524">
    <property type="term" value="F:ATP binding"/>
    <property type="evidence" value="ECO:0007669"/>
    <property type="project" value="UniProtKB-KW"/>
</dbReference>